<organism evidence="1 2">
    <name type="scientific">Prorocentrum cordatum</name>
    <dbReference type="NCBI Taxonomy" id="2364126"/>
    <lineage>
        <taxon>Eukaryota</taxon>
        <taxon>Sar</taxon>
        <taxon>Alveolata</taxon>
        <taxon>Dinophyceae</taxon>
        <taxon>Prorocentrales</taxon>
        <taxon>Prorocentraceae</taxon>
        <taxon>Prorocentrum</taxon>
    </lineage>
</organism>
<evidence type="ECO:0000313" key="1">
    <source>
        <dbReference type="EMBL" id="CAK0891495.1"/>
    </source>
</evidence>
<sequence length="122" mass="13474">MQFLGLRLATPHRCHSGDFRHLSSRGPGVVPFSPSRTVAVSMLTCEPLDPQVWSLSWFDCGGLQSQSGVRMRLCGSCPLRLWGQLLEQRSSVALTSTGDVHMRALGPCLQSTRTIRMGMEEE</sequence>
<keyword evidence="2" id="KW-1185">Reference proteome</keyword>
<comment type="caution">
    <text evidence="1">The sequence shown here is derived from an EMBL/GenBank/DDBJ whole genome shotgun (WGS) entry which is preliminary data.</text>
</comment>
<dbReference type="Proteomes" id="UP001189429">
    <property type="component" value="Unassembled WGS sequence"/>
</dbReference>
<name>A0ABN9X0I0_9DINO</name>
<accession>A0ABN9X0I0</accession>
<protein>
    <submittedName>
        <fullName evidence="1">Uncharacterized protein</fullName>
    </submittedName>
</protein>
<dbReference type="EMBL" id="CAUYUJ010019484">
    <property type="protein sequence ID" value="CAK0891495.1"/>
    <property type="molecule type" value="Genomic_DNA"/>
</dbReference>
<gene>
    <name evidence="1" type="ORF">PCOR1329_LOCUS71437</name>
</gene>
<reference evidence="1" key="1">
    <citation type="submission" date="2023-10" db="EMBL/GenBank/DDBJ databases">
        <authorList>
            <person name="Chen Y."/>
            <person name="Shah S."/>
            <person name="Dougan E. K."/>
            <person name="Thang M."/>
            <person name="Chan C."/>
        </authorList>
    </citation>
    <scope>NUCLEOTIDE SEQUENCE [LARGE SCALE GENOMIC DNA]</scope>
</reference>
<evidence type="ECO:0000313" key="2">
    <source>
        <dbReference type="Proteomes" id="UP001189429"/>
    </source>
</evidence>
<proteinExistence type="predicted"/>